<keyword evidence="3" id="KW-0472">Membrane</keyword>
<reference evidence="8" key="1">
    <citation type="submission" date="2015-10" db="EMBL/GenBank/DDBJ databases">
        <authorList>
            <person name="Devillers H."/>
        </authorList>
    </citation>
    <scope>NUCLEOTIDE SEQUENCE [LARGE SCALE GENOMIC DNA]</scope>
</reference>
<dbReference type="Pfam" id="PF02225">
    <property type="entry name" value="PA"/>
    <property type="match status" value="1"/>
</dbReference>
<evidence type="ECO:0000259" key="6">
    <source>
        <dbReference type="Pfam" id="PF04389"/>
    </source>
</evidence>
<dbReference type="PANTHER" id="PTHR10404">
    <property type="entry name" value="N-ACETYLATED-ALPHA-LINKED ACIDIC DIPEPTIDASE"/>
    <property type="match status" value="1"/>
</dbReference>
<sequence length="760" mass="85079">MAENDVEKAIASPSDKSHRNTRRWGRVLQLTIVTLFLVSCVDFVFPFAHKITADNALQTKDPSEEGIASPLESAFLGALDENLAGVWSEKYTSVPHLAGQGVELVNWTAEKFREYGLKTDIESFDIYLNYPVEHGLSLLKDGRNGTRVEYTATLEEDRLPDDPTTDGDDLVQAFHGYSASGNVTAEYVYVNYGTREDFELLKSARVELTGKIAVARYGKIFRGLKVKFAQEAGCVGVLIYSDPGDDYYRESRGDKAYPEGPARNPSSLQRGSVQFLSQNPGDPTTPGYPSQGDVKRVDPHDSIPSIPSLPISMREVEPILKRLNGHGLNVTSIGGERWVGALNGFDYWTGPAPGYSLNLYNNQSYDIRPIYNVYGNISGTDAGGEYILVGNHRDAWIKGGASDPNSGSASMLEVIRAFSQLMEQGWKPRKTIVFASWDGEEYALLGSTEFGEKYAEDLKANCLAYLNVDVSVSGKTLNIASSPLLNNILEEALRLVEYPEGGTLHDHYFGRKEKFGILGSGSDYTVFLEHLGIASVDMGFDSSFKEPVYHYHSNYDSYHWMSTMCDPGFKLHNALARYLGLVALKLSERKVTGFKVSDYARELDLYFKEIEDRVPIGWLRVPSGQCKKTIADSLAIVGDRLEKLKKRAGSFDYYAQELQALWDEPIPWWKRIALHYRIAGLNYKLRYLERMFVHEEGLEGRPWFKHIVYAAGRDTGYEGFALPGLKEALDDDDPVAFGKWLRIIGRTVKNLEKTLKHAKH</sequence>
<dbReference type="EMBL" id="LN890567">
    <property type="protein sequence ID" value="CUS25228.1"/>
    <property type="molecule type" value="Genomic_DNA"/>
</dbReference>
<dbReference type="CDD" id="cd02121">
    <property type="entry name" value="PA_GCPII_like"/>
    <property type="match status" value="1"/>
</dbReference>
<gene>
    <name evidence="7" type="ORF">LAQU0_S40e00122g</name>
</gene>
<dbReference type="InterPro" id="IPR036757">
    <property type="entry name" value="TFR-like_dimer_dom_sf"/>
</dbReference>
<proteinExistence type="inferred from homology"/>
<evidence type="ECO:0000259" key="4">
    <source>
        <dbReference type="Pfam" id="PF02225"/>
    </source>
</evidence>
<dbReference type="Pfam" id="PF04389">
    <property type="entry name" value="Peptidase_M28"/>
    <property type="match status" value="1"/>
</dbReference>
<dbReference type="InterPro" id="IPR046450">
    <property type="entry name" value="PA_dom_sf"/>
</dbReference>
<feature type="domain" description="PA" evidence="4">
    <location>
        <begin position="183"/>
        <end position="250"/>
    </location>
</feature>
<name>A0A0P1L5E1_9SACH</name>
<evidence type="ECO:0000256" key="2">
    <source>
        <dbReference type="SAM" id="MobiDB-lite"/>
    </source>
</evidence>
<evidence type="ECO:0000256" key="1">
    <source>
        <dbReference type="ARBA" id="ARBA00005634"/>
    </source>
</evidence>
<protein>
    <submittedName>
        <fullName evidence="7">LAQU0S40e00122g1_1</fullName>
    </submittedName>
</protein>
<dbReference type="InterPro" id="IPR039373">
    <property type="entry name" value="Peptidase_M28B"/>
</dbReference>
<evidence type="ECO:0000256" key="3">
    <source>
        <dbReference type="SAM" id="Phobius"/>
    </source>
</evidence>
<accession>A0A0P1L5E1</accession>
<feature type="transmembrane region" description="Helical" evidence="3">
    <location>
        <begin position="27"/>
        <end position="48"/>
    </location>
</feature>
<dbReference type="SUPFAM" id="SSF47672">
    <property type="entry name" value="Transferrin receptor-like dimerisation domain"/>
    <property type="match status" value="1"/>
</dbReference>
<dbReference type="PANTHER" id="PTHR10404:SF46">
    <property type="entry name" value="VACUOLAR PROTEIN SORTING-ASSOCIATED PROTEIN 70"/>
    <property type="match status" value="1"/>
</dbReference>
<keyword evidence="3" id="KW-0812">Transmembrane</keyword>
<dbReference type="GO" id="GO:0004180">
    <property type="term" value="F:carboxypeptidase activity"/>
    <property type="evidence" value="ECO:0007669"/>
    <property type="project" value="TreeGrafter"/>
</dbReference>
<dbReference type="Proteomes" id="UP000236544">
    <property type="component" value="Unassembled WGS sequence"/>
</dbReference>
<organism evidence="7 8">
    <name type="scientific">Lachancea quebecensis</name>
    <dbReference type="NCBI Taxonomy" id="1654605"/>
    <lineage>
        <taxon>Eukaryota</taxon>
        <taxon>Fungi</taxon>
        <taxon>Dikarya</taxon>
        <taxon>Ascomycota</taxon>
        <taxon>Saccharomycotina</taxon>
        <taxon>Saccharomycetes</taxon>
        <taxon>Saccharomycetales</taxon>
        <taxon>Saccharomycetaceae</taxon>
        <taxon>Lachancea</taxon>
    </lineage>
</organism>
<dbReference type="InterPro" id="IPR007484">
    <property type="entry name" value="Peptidase_M28"/>
</dbReference>
<dbReference type="FunFam" id="3.40.630.10:FF:000101">
    <property type="entry name" value="N-acetylated alpha-linked acidic dipeptidase like 1"/>
    <property type="match status" value="1"/>
</dbReference>
<dbReference type="Pfam" id="PF04253">
    <property type="entry name" value="TFR_dimer"/>
    <property type="match status" value="1"/>
</dbReference>
<dbReference type="SUPFAM" id="SSF53187">
    <property type="entry name" value="Zn-dependent exopeptidases"/>
    <property type="match status" value="1"/>
</dbReference>
<dbReference type="InterPro" id="IPR007365">
    <property type="entry name" value="TFR-like_dimer_dom"/>
</dbReference>
<feature type="domain" description="Peptidase M28" evidence="6">
    <location>
        <begin position="372"/>
        <end position="559"/>
    </location>
</feature>
<dbReference type="FunFam" id="3.50.30.30:FF:000008">
    <property type="entry name" value="Glutamate carboxypeptidase 2"/>
    <property type="match status" value="1"/>
</dbReference>
<feature type="region of interest" description="Disordered" evidence="2">
    <location>
        <begin position="250"/>
        <end position="301"/>
    </location>
</feature>
<dbReference type="Gene3D" id="1.20.930.40">
    <property type="entry name" value="Transferrin receptor-like, dimerisation domain"/>
    <property type="match status" value="1"/>
</dbReference>
<dbReference type="SUPFAM" id="SSF52025">
    <property type="entry name" value="PA domain"/>
    <property type="match status" value="1"/>
</dbReference>
<dbReference type="CDD" id="cd08022">
    <property type="entry name" value="M28_PSMA_like"/>
    <property type="match status" value="1"/>
</dbReference>
<dbReference type="AlphaFoldDB" id="A0A0P1L5E1"/>
<dbReference type="Gene3D" id="3.40.630.10">
    <property type="entry name" value="Zn peptidases"/>
    <property type="match status" value="1"/>
</dbReference>
<evidence type="ECO:0000313" key="8">
    <source>
        <dbReference type="Proteomes" id="UP000236544"/>
    </source>
</evidence>
<evidence type="ECO:0000313" key="7">
    <source>
        <dbReference type="EMBL" id="CUS25228.1"/>
    </source>
</evidence>
<feature type="compositionally biased region" description="Polar residues" evidence="2">
    <location>
        <begin position="264"/>
        <end position="282"/>
    </location>
</feature>
<comment type="similarity">
    <text evidence="1">Belongs to the peptidase M28 family. M28B subfamily.</text>
</comment>
<keyword evidence="3" id="KW-1133">Transmembrane helix</keyword>
<keyword evidence="8" id="KW-1185">Reference proteome</keyword>
<dbReference type="Gene3D" id="3.50.30.30">
    <property type="match status" value="1"/>
</dbReference>
<feature type="domain" description="Transferrin receptor-like dimerisation" evidence="5">
    <location>
        <begin position="639"/>
        <end position="756"/>
    </location>
</feature>
<evidence type="ECO:0000259" key="5">
    <source>
        <dbReference type="Pfam" id="PF04253"/>
    </source>
</evidence>
<dbReference type="OrthoDB" id="5841748at2759"/>
<dbReference type="InterPro" id="IPR003137">
    <property type="entry name" value="PA_domain"/>
</dbReference>